<dbReference type="InterPro" id="IPR036770">
    <property type="entry name" value="Ankyrin_rpt-contain_sf"/>
</dbReference>
<evidence type="ECO:0000313" key="3">
    <source>
        <dbReference type="Proteomes" id="UP001227230"/>
    </source>
</evidence>
<dbReference type="Gene3D" id="1.25.40.20">
    <property type="entry name" value="Ankyrin repeat-containing domain"/>
    <property type="match status" value="1"/>
</dbReference>
<reference evidence="2 3" key="1">
    <citation type="journal article" date="2023" name="Hortic Res">
        <title>The complete reference genome for grapevine (Vitis vinifera L.) genetics and breeding.</title>
        <authorList>
            <person name="Shi X."/>
            <person name="Cao S."/>
            <person name="Wang X."/>
            <person name="Huang S."/>
            <person name="Wang Y."/>
            <person name="Liu Z."/>
            <person name="Liu W."/>
            <person name="Leng X."/>
            <person name="Peng Y."/>
            <person name="Wang N."/>
            <person name="Wang Y."/>
            <person name="Ma Z."/>
            <person name="Xu X."/>
            <person name="Zhang F."/>
            <person name="Xue H."/>
            <person name="Zhong H."/>
            <person name="Wang Y."/>
            <person name="Zhang K."/>
            <person name="Velt A."/>
            <person name="Avia K."/>
            <person name="Holtgrawe D."/>
            <person name="Grimplet J."/>
            <person name="Matus J.T."/>
            <person name="Ware D."/>
            <person name="Wu X."/>
            <person name="Wang H."/>
            <person name="Liu C."/>
            <person name="Fang Y."/>
            <person name="Rustenholz C."/>
            <person name="Cheng Z."/>
            <person name="Xiao H."/>
            <person name="Zhou Y."/>
        </authorList>
    </citation>
    <scope>NUCLEOTIDE SEQUENCE [LARGE SCALE GENOMIC DNA]</scope>
    <source>
        <strain evidence="3">cv. Pinot noir / PN40024</strain>
        <tissue evidence="2">Leaf</tissue>
    </source>
</reference>
<keyword evidence="3" id="KW-1185">Reference proteome</keyword>
<evidence type="ECO:0000313" key="2">
    <source>
        <dbReference type="EMBL" id="WJZ88071.1"/>
    </source>
</evidence>
<dbReference type="PANTHER" id="PTHR24121:SF22">
    <property type="entry name" value="PROTEIN ACCELERATED CELL DEATH 6-LIKE"/>
    <property type="match status" value="1"/>
</dbReference>
<evidence type="ECO:0008006" key="4">
    <source>
        <dbReference type="Google" id="ProtNLM"/>
    </source>
</evidence>
<sequence>MEWGNLAMRTSEEPTDCPIVSKITHRYVPDSPIESDRIMRLPAGVPEGARKPAEEMTDSEVQTKTVNLQVVEDFSKDSERFPITRAMEVEMLQKQSGEKKVDVSAPYLKYQKKLIRSAKPQNLNLDSSSHIEMLDQVTADDAQYGKVDGVRWILGLPLCSSLLQLPNLRGDTLLHLAARKGYIDVVVALFDGAKAVFKEMESEIGTDKVMLRMTNMEEDTAFHEAVRYDHPDIVELLIQKDLEFTYGANITSHTPLCIYMYNTQVVLLLVGPLIL</sequence>
<dbReference type="SUPFAM" id="SSF48403">
    <property type="entry name" value="Ankyrin repeat"/>
    <property type="match status" value="1"/>
</dbReference>
<organism evidence="2 3">
    <name type="scientific">Vitis vinifera</name>
    <name type="common">Grape</name>
    <dbReference type="NCBI Taxonomy" id="29760"/>
    <lineage>
        <taxon>Eukaryota</taxon>
        <taxon>Viridiplantae</taxon>
        <taxon>Streptophyta</taxon>
        <taxon>Embryophyta</taxon>
        <taxon>Tracheophyta</taxon>
        <taxon>Spermatophyta</taxon>
        <taxon>Magnoliopsida</taxon>
        <taxon>eudicotyledons</taxon>
        <taxon>Gunneridae</taxon>
        <taxon>Pentapetalae</taxon>
        <taxon>rosids</taxon>
        <taxon>Vitales</taxon>
        <taxon>Vitaceae</taxon>
        <taxon>Viteae</taxon>
        <taxon>Vitis</taxon>
    </lineage>
</organism>
<gene>
    <name evidence="2" type="ORF">VitviT2T_007403</name>
</gene>
<proteinExistence type="predicted"/>
<dbReference type="PROSITE" id="PS50088">
    <property type="entry name" value="ANK_REPEAT"/>
    <property type="match status" value="1"/>
</dbReference>
<dbReference type="SMART" id="SM00248">
    <property type="entry name" value="ANK"/>
    <property type="match status" value="2"/>
</dbReference>
<dbReference type="PROSITE" id="PS50297">
    <property type="entry name" value="ANK_REP_REGION"/>
    <property type="match status" value="1"/>
</dbReference>
<dbReference type="Proteomes" id="UP001227230">
    <property type="component" value="Chromosome 5"/>
</dbReference>
<dbReference type="Pfam" id="PF12796">
    <property type="entry name" value="Ank_2"/>
    <property type="match status" value="1"/>
</dbReference>
<dbReference type="PANTHER" id="PTHR24121">
    <property type="entry name" value="NO MECHANORECEPTOR POTENTIAL C, ISOFORM D-RELATED"/>
    <property type="match status" value="1"/>
</dbReference>
<evidence type="ECO:0000256" key="1">
    <source>
        <dbReference type="PROSITE-ProRule" id="PRU00023"/>
    </source>
</evidence>
<name>A0ABY9BZ50_VITVI</name>
<dbReference type="EMBL" id="CP126652">
    <property type="protein sequence ID" value="WJZ88071.1"/>
    <property type="molecule type" value="Genomic_DNA"/>
</dbReference>
<keyword evidence="1" id="KW-0040">ANK repeat</keyword>
<protein>
    <recommendedName>
        <fullName evidence="4">Ankyrin repeat-containing protein</fullName>
    </recommendedName>
</protein>
<feature type="repeat" description="ANK" evidence="1">
    <location>
        <begin position="169"/>
        <end position="191"/>
    </location>
</feature>
<accession>A0ABY9BZ50</accession>
<dbReference type="InterPro" id="IPR002110">
    <property type="entry name" value="Ankyrin_rpt"/>
</dbReference>